<gene>
    <name evidence="2" type="ORF">CU098_007608</name>
</gene>
<feature type="non-terminal residue" evidence="2">
    <location>
        <position position="123"/>
    </location>
</feature>
<sequence>MYSANDNNSHHPPPYVLSPHHHQTNSESFNSYRSFSESPRPYYPHYTSEDQNESNTASPLGWSNHSSNTLSWNSSNLPPPARSHIGYNNYNTSFAQSTPQRPKLTTTVWEDEGTICYQVDAKS</sequence>
<reference evidence="2 3" key="1">
    <citation type="journal article" date="2018" name="G3 (Bethesda)">
        <title>Phylogenetic and Phylogenomic Definition of Rhizopus Species.</title>
        <authorList>
            <person name="Gryganskyi A.P."/>
            <person name="Golan J."/>
            <person name="Dolatabadi S."/>
            <person name="Mondo S."/>
            <person name="Robb S."/>
            <person name="Idnurm A."/>
            <person name="Muszewska A."/>
            <person name="Steczkiewicz K."/>
            <person name="Masonjones S."/>
            <person name="Liao H.L."/>
            <person name="Gajdeczka M.T."/>
            <person name="Anike F."/>
            <person name="Vuek A."/>
            <person name="Anishchenko I.M."/>
            <person name="Voigt K."/>
            <person name="de Hoog G.S."/>
            <person name="Smith M.E."/>
            <person name="Heitman J."/>
            <person name="Vilgalys R."/>
            <person name="Stajich J.E."/>
        </authorList>
    </citation>
    <scope>NUCLEOTIDE SEQUENCE [LARGE SCALE GENOMIC DNA]</scope>
    <source>
        <strain evidence="2 3">LSU 92-RS-03</strain>
    </source>
</reference>
<dbReference type="STRING" id="4846.A0A367IMK8"/>
<feature type="compositionally biased region" description="Polar residues" evidence="1">
    <location>
        <begin position="86"/>
        <end position="106"/>
    </location>
</feature>
<comment type="caution">
    <text evidence="2">The sequence shown here is derived from an EMBL/GenBank/DDBJ whole genome shotgun (WGS) entry which is preliminary data.</text>
</comment>
<name>A0A367IMK8_RHIST</name>
<proteinExistence type="predicted"/>
<protein>
    <submittedName>
        <fullName evidence="2">Uncharacterized protein</fullName>
    </submittedName>
</protein>
<evidence type="ECO:0000313" key="2">
    <source>
        <dbReference type="EMBL" id="RCH78873.1"/>
    </source>
</evidence>
<organism evidence="2 3">
    <name type="scientific">Rhizopus stolonifer</name>
    <name type="common">Rhizopus nigricans</name>
    <dbReference type="NCBI Taxonomy" id="4846"/>
    <lineage>
        <taxon>Eukaryota</taxon>
        <taxon>Fungi</taxon>
        <taxon>Fungi incertae sedis</taxon>
        <taxon>Mucoromycota</taxon>
        <taxon>Mucoromycotina</taxon>
        <taxon>Mucoromycetes</taxon>
        <taxon>Mucorales</taxon>
        <taxon>Mucorineae</taxon>
        <taxon>Rhizopodaceae</taxon>
        <taxon>Rhizopus</taxon>
    </lineage>
</organism>
<dbReference type="Proteomes" id="UP000253551">
    <property type="component" value="Unassembled WGS sequence"/>
</dbReference>
<feature type="compositionally biased region" description="Polar residues" evidence="1">
    <location>
        <begin position="25"/>
        <end position="37"/>
    </location>
</feature>
<dbReference type="AlphaFoldDB" id="A0A367IMK8"/>
<dbReference type="EMBL" id="PJQM01006941">
    <property type="protein sequence ID" value="RCH78873.1"/>
    <property type="molecule type" value="Genomic_DNA"/>
</dbReference>
<dbReference type="OrthoDB" id="5407653at2759"/>
<keyword evidence="3" id="KW-1185">Reference proteome</keyword>
<feature type="region of interest" description="Disordered" evidence="1">
    <location>
        <begin position="1"/>
        <end position="106"/>
    </location>
</feature>
<evidence type="ECO:0000313" key="3">
    <source>
        <dbReference type="Proteomes" id="UP000253551"/>
    </source>
</evidence>
<feature type="compositionally biased region" description="Low complexity" evidence="1">
    <location>
        <begin position="62"/>
        <end position="76"/>
    </location>
</feature>
<accession>A0A367IMK8</accession>
<evidence type="ECO:0000256" key="1">
    <source>
        <dbReference type="SAM" id="MobiDB-lite"/>
    </source>
</evidence>